<evidence type="ECO:0000259" key="9">
    <source>
        <dbReference type="PROSITE" id="PS51733"/>
    </source>
</evidence>
<feature type="binding site" evidence="7">
    <location>
        <begin position="115"/>
        <end position="117"/>
    </location>
    <ligand>
        <name>substrate</name>
    </ligand>
</feature>
<organism evidence="10 11">
    <name type="scientific">Ascobolus immersus RN42</name>
    <dbReference type="NCBI Taxonomy" id="1160509"/>
    <lineage>
        <taxon>Eukaryota</taxon>
        <taxon>Fungi</taxon>
        <taxon>Dikarya</taxon>
        <taxon>Ascomycota</taxon>
        <taxon>Pezizomycotina</taxon>
        <taxon>Pezizomycetes</taxon>
        <taxon>Pezizales</taxon>
        <taxon>Ascobolaceae</taxon>
        <taxon>Ascobolus</taxon>
    </lineage>
</organism>
<evidence type="ECO:0000313" key="10">
    <source>
        <dbReference type="EMBL" id="RPA80284.1"/>
    </source>
</evidence>
<keyword evidence="11" id="KW-1185">Reference proteome</keyword>
<dbReference type="OrthoDB" id="19908at2759"/>
<evidence type="ECO:0000256" key="8">
    <source>
        <dbReference type="PIRSR" id="PIRSR016262-3"/>
    </source>
</evidence>
<gene>
    <name evidence="10" type="ORF">BJ508DRAFT_199977</name>
</gene>
<dbReference type="InterPro" id="IPR020605">
    <property type="entry name" value="Octanoyltransferase_CS"/>
</dbReference>
<dbReference type="InterPro" id="IPR045864">
    <property type="entry name" value="aa-tRNA-synth_II/BPL/LPL"/>
</dbReference>
<accession>A0A3N4IEZ6</accession>
<dbReference type="PROSITE" id="PS01313">
    <property type="entry name" value="LIPB"/>
    <property type="match status" value="1"/>
</dbReference>
<dbReference type="NCBIfam" id="TIGR00214">
    <property type="entry name" value="lipB"/>
    <property type="match status" value="1"/>
</dbReference>
<feature type="domain" description="BPL/LPL catalytic" evidence="9">
    <location>
        <begin position="1"/>
        <end position="165"/>
    </location>
</feature>
<evidence type="ECO:0000256" key="4">
    <source>
        <dbReference type="ARBA" id="ARBA00022679"/>
    </source>
</evidence>
<dbReference type="GO" id="GO:0033819">
    <property type="term" value="F:lipoyl(octanoyl) transferase activity"/>
    <property type="evidence" value="ECO:0007669"/>
    <property type="project" value="UniProtKB-EC"/>
</dbReference>
<dbReference type="InterPro" id="IPR000544">
    <property type="entry name" value="Octanoyltransferase"/>
</dbReference>
<dbReference type="PROSITE" id="PS51733">
    <property type="entry name" value="BPL_LPL_CATALYTIC"/>
    <property type="match status" value="1"/>
</dbReference>
<dbReference type="Pfam" id="PF21948">
    <property type="entry name" value="LplA-B_cat"/>
    <property type="match status" value="1"/>
</dbReference>
<evidence type="ECO:0000256" key="3">
    <source>
        <dbReference type="ARBA" id="ARBA00012334"/>
    </source>
</evidence>
<evidence type="ECO:0000256" key="6">
    <source>
        <dbReference type="PIRSR" id="PIRSR016262-1"/>
    </source>
</evidence>
<dbReference type="AlphaFoldDB" id="A0A3N4IEZ6"/>
<feature type="site" description="Lowers pKa of active site Cys" evidence="8">
    <location>
        <position position="112"/>
    </location>
</feature>
<dbReference type="UniPathway" id="UPA00538">
    <property type="reaction ID" value="UER00592"/>
</dbReference>
<dbReference type="EC" id="2.3.1.181" evidence="3"/>
<dbReference type="PANTHER" id="PTHR10993">
    <property type="entry name" value="OCTANOYLTRANSFERASE"/>
    <property type="match status" value="1"/>
</dbReference>
<comment type="pathway">
    <text evidence="1">Protein modification; protein lipoylation via endogenous pathway; protein N(6)-(lipoyl)lysine from octanoyl-[acyl-carrier-protein]: step 1/2.</text>
</comment>
<dbReference type="PIRSF" id="PIRSF016262">
    <property type="entry name" value="LPLase"/>
    <property type="match status" value="1"/>
</dbReference>
<name>A0A3N4IEZ6_ASCIM</name>
<sequence length="165" mass="17859">HPPTFISAELSPVYTLGRREKLEHLSESQRTHLSSFADLQKPNRGGQTTFHGPGQLVLYPIVDLKAEGIRIRDWVCLLEKSVIRTLGRVGVEAHTTVNTGVWTDCRDGVERKISSLGLAVSRGVAGEGVAVNVRTECLEGLNRITACGLVGREATSIEKEGGDVS</sequence>
<comment type="similarity">
    <text evidence="2">Belongs to the LipB family.</text>
</comment>
<evidence type="ECO:0000256" key="5">
    <source>
        <dbReference type="ARBA" id="ARBA00023315"/>
    </source>
</evidence>
<evidence type="ECO:0000256" key="1">
    <source>
        <dbReference type="ARBA" id="ARBA00004821"/>
    </source>
</evidence>
<dbReference type="InterPro" id="IPR004143">
    <property type="entry name" value="BPL_LPL_catalytic"/>
</dbReference>
<proteinExistence type="inferred from homology"/>
<dbReference type="PANTHER" id="PTHR10993:SF7">
    <property type="entry name" value="LIPOYLTRANSFERASE 2, MITOCHONDRIAL-RELATED"/>
    <property type="match status" value="1"/>
</dbReference>
<dbReference type="SUPFAM" id="SSF55681">
    <property type="entry name" value="Class II aaRS and biotin synthetases"/>
    <property type="match status" value="1"/>
</dbReference>
<keyword evidence="4" id="KW-0808">Transferase</keyword>
<dbReference type="GO" id="GO:0009249">
    <property type="term" value="P:protein lipoylation"/>
    <property type="evidence" value="ECO:0007669"/>
    <property type="project" value="InterPro"/>
</dbReference>
<keyword evidence="5" id="KW-0012">Acyltransferase</keyword>
<dbReference type="EMBL" id="ML119690">
    <property type="protein sequence ID" value="RPA80284.1"/>
    <property type="molecule type" value="Genomic_DNA"/>
</dbReference>
<evidence type="ECO:0000256" key="2">
    <source>
        <dbReference type="ARBA" id="ARBA00007907"/>
    </source>
</evidence>
<reference evidence="10 11" key="1">
    <citation type="journal article" date="2018" name="Nat. Ecol. Evol.">
        <title>Pezizomycetes genomes reveal the molecular basis of ectomycorrhizal truffle lifestyle.</title>
        <authorList>
            <person name="Murat C."/>
            <person name="Payen T."/>
            <person name="Noel B."/>
            <person name="Kuo A."/>
            <person name="Morin E."/>
            <person name="Chen J."/>
            <person name="Kohler A."/>
            <person name="Krizsan K."/>
            <person name="Balestrini R."/>
            <person name="Da Silva C."/>
            <person name="Montanini B."/>
            <person name="Hainaut M."/>
            <person name="Levati E."/>
            <person name="Barry K.W."/>
            <person name="Belfiori B."/>
            <person name="Cichocki N."/>
            <person name="Clum A."/>
            <person name="Dockter R.B."/>
            <person name="Fauchery L."/>
            <person name="Guy J."/>
            <person name="Iotti M."/>
            <person name="Le Tacon F."/>
            <person name="Lindquist E.A."/>
            <person name="Lipzen A."/>
            <person name="Malagnac F."/>
            <person name="Mello A."/>
            <person name="Molinier V."/>
            <person name="Miyauchi S."/>
            <person name="Poulain J."/>
            <person name="Riccioni C."/>
            <person name="Rubini A."/>
            <person name="Sitrit Y."/>
            <person name="Splivallo R."/>
            <person name="Traeger S."/>
            <person name="Wang M."/>
            <person name="Zifcakova L."/>
            <person name="Wipf D."/>
            <person name="Zambonelli A."/>
            <person name="Paolocci F."/>
            <person name="Nowrousian M."/>
            <person name="Ottonello S."/>
            <person name="Baldrian P."/>
            <person name="Spatafora J.W."/>
            <person name="Henrissat B."/>
            <person name="Nagy L.G."/>
            <person name="Aury J.M."/>
            <person name="Wincker P."/>
            <person name="Grigoriev I.V."/>
            <person name="Bonfante P."/>
            <person name="Martin F.M."/>
        </authorList>
    </citation>
    <scope>NUCLEOTIDE SEQUENCE [LARGE SCALE GENOMIC DNA]</scope>
    <source>
        <strain evidence="10 11">RN42</strain>
    </source>
</reference>
<dbReference type="Gene3D" id="3.30.930.10">
    <property type="entry name" value="Bira Bifunctional Protein, Domain 2"/>
    <property type="match status" value="1"/>
</dbReference>
<evidence type="ECO:0000256" key="7">
    <source>
        <dbReference type="PIRSR" id="PIRSR016262-2"/>
    </source>
</evidence>
<feature type="non-terminal residue" evidence="10">
    <location>
        <position position="1"/>
    </location>
</feature>
<dbReference type="Proteomes" id="UP000275078">
    <property type="component" value="Unassembled WGS sequence"/>
</dbReference>
<protein>
    <recommendedName>
        <fullName evidence="3">lipoyl(octanoyl) transferase</fullName>
        <ecNumber evidence="3">2.3.1.181</ecNumber>
    </recommendedName>
</protein>
<feature type="non-terminal residue" evidence="10">
    <location>
        <position position="165"/>
    </location>
</feature>
<feature type="binding site" evidence="7">
    <location>
        <begin position="128"/>
        <end position="130"/>
    </location>
    <ligand>
        <name>substrate</name>
    </ligand>
</feature>
<dbReference type="STRING" id="1160509.A0A3N4IEZ6"/>
<evidence type="ECO:0000313" key="11">
    <source>
        <dbReference type="Proteomes" id="UP000275078"/>
    </source>
</evidence>
<feature type="active site" description="Acyl-thioester intermediate" evidence="6">
    <location>
        <position position="147"/>
    </location>
</feature>
<feature type="binding site" evidence="7">
    <location>
        <begin position="44"/>
        <end position="51"/>
    </location>
    <ligand>
        <name>substrate</name>
    </ligand>
</feature>